<keyword evidence="8" id="KW-1185">Reference proteome</keyword>
<dbReference type="Proteomes" id="UP000029585">
    <property type="component" value="Unassembled WGS sequence"/>
</dbReference>
<comment type="caution">
    <text evidence="7">The sequence shown here is derived from an EMBL/GenBank/DDBJ whole genome shotgun (WGS) entry which is preliminary data.</text>
</comment>
<evidence type="ECO:0000256" key="1">
    <source>
        <dbReference type="ARBA" id="ARBA00007594"/>
    </source>
</evidence>
<proteinExistence type="inferred from homology"/>
<evidence type="ECO:0000256" key="2">
    <source>
        <dbReference type="ARBA" id="ARBA00011838"/>
    </source>
</evidence>
<accession>A0A096CKR7</accession>
<sequence>MANLNIKLVKSLNGRIAKHKATAEALGLRKIGDTTVQPDNEATRGKIANIGYLLQVTEEQ</sequence>
<organism evidence="7 8">
    <name type="scientific">Flavonifractor plautii 1_3_50AFAA</name>
    <dbReference type="NCBI Taxonomy" id="742738"/>
    <lineage>
        <taxon>Bacteria</taxon>
        <taxon>Bacillati</taxon>
        <taxon>Bacillota</taxon>
        <taxon>Clostridia</taxon>
        <taxon>Eubacteriales</taxon>
        <taxon>Oscillospiraceae</taxon>
        <taxon>Flavonifractor</taxon>
    </lineage>
</organism>
<gene>
    <name evidence="5" type="primary">rpmD</name>
    <name evidence="7" type="ORF">HMPREF9460_01990</name>
</gene>
<dbReference type="CDD" id="cd01658">
    <property type="entry name" value="Ribosomal_L30"/>
    <property type="match status" value="1"/>
</dbReference>
<dbReference type="GO" id="GO:0015934">
    <property type="term" value="C:large ribosomal subunit"/>
    <property type="evidence" value="ECO:0007669"/>
    <property type="project" value="InterPro"/>
</dbReference>
<evidence type="ECO:0000256" key="3">
    <source>
        <dbReference type="ARBA" id="ARBA00022980"/>
    </source>
</evidence>
<dbReference type="AlphaFoldDB" id="A0A096CKR7"/>
<dbReference type="eggNOG" id="COG1841">
    <property type="taxonomic scope" value="Bacteria"/>
</dbReference>
<dbReference type="GO" id="GO:0006412">
    <property type="term" value="P:translation"/>
    <property type="evidence" value="ECO:0007669"/>
    <property type="project" value="UniProtKB-UniRule"/>
</dbReference>
<comment type="subunit">
    <text evidence="2 5">Part of the 50S ribosomal subunit.</text>
</comment>
<dbReference type="PIRSF" id="PIRSF002211">
    <property type="entry name" value="Ribosomal_L30_bac-type"/>
    <property type="match status" value="1"/>
</dbReference>
<dbReference type="InterPro" id="IPR036919">
    <property type="entry name" value="Ribo_uL30_ferredoxin-like_sf"/>
</dbReference>
<feature type="domain" description="Large ribosomal subunit protein uL30-like ferredoxin-like fold" evidence="6">
    <location>
        <begin position="5"/>
        <end position="53"/>
    </location>
</feature>
<dbReference type="GeneID" id="63971592"/>
<comment type="similarity">
    <text evidence="1 5">Belongs to the universal ribosomal protein uL30 family.</text>
</comment>
<dbReference type="PATRIC" id="fig|742738.3.peg.2043"/>
<dbReference type="RefSeq" id="WP_007494630.1">
    <property type="nucleotide sequence ID" value="NZ_KN174163.1"/>
</dbReference>
<dbReference type="NCBIfam" id="TIGR01308">
    <property type="entry name" value="rpmD_bact"/>
    <property type="match status" value="1"/>
</dbReference>
<keyword evidence="3 5" id="KW-0689">Ribosomal protein</keyword>
<dbReference type="HOGENOM" id="CLU_131047_2_1_9"/>
<dbReference type="HAMAP" id="MF_01371_B">
    <property type="entry name" value="Ribosomal_uL30_B"/>
    <property type="match status" value="1"/>
</dbReference>
<keyword evidence="4 5" id="KW-0687">Ribonucleoprotein</keyword>
<dbReference type="Pfam" id="PF00327">
    <property type="entry name" value="Ribosomal_L30"/>
    <property type="match status" value="1"/>
</dbReference>
<evidence type="ECO:0000256" key="4">
    <source>
        <dbReference type="ARBA" id="ARBA00023274"/>
    </source>
</evidence>
<evidence type="ECO:0000313" key="7">
    <source>
        <dbReference type="EMBL" id="KGF55397.1"/>
    </source>
</evidence>
<evidence type="ECO:0000256" key="5">
    <source>
        <dbReference type="HAMAP-Rule" id="MF_01371"/>
    </source>
</evidence>
<dbReference type="GO" id="GO:0003735">
    <property type="term" value="F:structural constituent of ribosome"/>
    <property type="evidence" value="ECO:0007669"/>
    <property type="project" value="InterPro"/>
</dbReference>
<name>A0A096CKR7_FLAPL</name>
<dbReference type="InterPro" id="IPR005996">
    <property type="entry name" value="Ribosomal_uL30_bac-type"/>
</dbReference>
<reference evidence="7 8" key="1">
    <citation type="submission" date="2011-08" db="EMBL/GenBank/DDBJ databases">
        <title>The Genome Sequence of Clostridium orbiscindens 1_3_50AFAA.</title>
        <authorList>
            <consortium name="The Broad Institute Genome Sequencing Platform"/>
            <person name="Earl A."/>
            <person name="Ward D."/>
            <person name="Feldgarden M."/>
            <person name="Gevers D."/>
            <person name="Daigneault M."/>
            <person name="Strauss J."/>
            <person name="Allen-Vercoe E."/>
            <person name="Young S.K."/>
            <person name="Zeng Q."/>
            <person name="Gargeya S."/>
            <person name="Fitzgerald M."/>
            <person name="Haas B."/>
            <person name="Abouelleil A."/>
            <person name="Alvarado L."/>
            <person name="Arachchi H.M."/>
            <person name="Berlin A."/>
            <person name="Brown A."/>
            <person name="Chapman S.B."/>
            <person name="Chen Z."/>
            <person name="Dunbar C."/>
            <person name="Freedman E."/>
            <person name="Gearin G."/>
            <person name="Gellesch M."/>
            <person name="Goldberg J."/>
            <person name="Griggs A."/>
            <person name="Gujja S."/>
            <person name="Heiman D."/>
            <person name="Howarth C."/>
            <person name="Larson L."/>
            <person name="Lui A."/>
            <person name="MacDonald P.J.P."/>
            <person name="Montmayeur A."/>
            <person name="Murphy C."/>
            <person name="Neiman D."/>
            <person name="Pearson M."/>
            <person name="Priest M."/>
            <person name="Roberts A."/>
            <person name="Saif S."/>
            <person name="Shea T."/>
            <person name="Shenoy N."/>
            <person name="Sisk P."/>
            <person name="Stolte C."/>
            <person name="Sykes S."/>
            <person name="Wortman J."/>
            <person name="Nusbaum C."/>
            <person name="Birren B."/>
        </authorList>
    </citation>
    <scope>NUCLEOTIDE SEQUENCE [LARGE SCALE GENOMIC DNA]</scope>
    <source>
        <strain evidence="7 8">1_3_50AFAA</strain>
    </source>
</reference>
<dbReference type="EMBL" id="ADLO01000058">
    <property type="protein sequence ID" value="KGF55397.1"/>
    <property type="molecule type" value="Genomic_DNA"/>
</dbReference>
<dbReference type="InterPro" id="IPR016082">
    <property type="entry name" value="Ribosomal_uL30_ferredoxin-like"/>
</dbReference>
<evidence type="ECO:0000313" key="8">
    <source>
        <dbReference type="Proteomes" id="UP000029585"/>
    </source>
</evidence>
<dbReference type="Gene3D" id="3.30.1390.20">
    <property type="entry name" value="Ribosomal protein L30, ferredoxin-like fold domain"/>
    <property type="match status" value="1"/>
</dbReference>
<dbReference type="SUPFAM" id="SSF55129">
    <property type="entry name" value="Ribosomal protein L30p/L7e"/>
    <property type="match status" value="1"/>
</dbReference>
<protein>
    <recommendedName>
        <fullName evidence="5">Large ribosomal subunit protein uL30</fullName>
    </recommendedName>
</protein>
<evidence type="ECO:0000259" key="6">
    <source>
        <dbReference type="Pfam" id="PF00327"/>
    </source>
</evidence>